<dbReference type="Proteomes" id="UP000286260">
    <property type="component" value="Unassembled WGS sequence"/>
</dbReference>
<organism evidence="1 2">
    <name type="scientific">Parabacteroides merdae</name>
    <dbReference type="NCBI Taxonomy" id="46503"/>
    <lineage>
        <taxon>Bacteria</taxon>
        <taxon>Pseudomonadati</taxon>
        <taxon>Bacteroidota</taxon>
        <taxon>Bacteroidia</taxon>
        <taxon>Bacteroidales</taxon>
        <taxon>Tannerellaceae</taxon>
        <taxon>Parabacteroides</taxon>
    </lineage>
</organism>
<dbReference type="RefSeq" id="WP_122204856.1">
    <property type="nucleotide sequence ID" value="NZ_BAABYG010000001.1"/>
</dbReference>
<reference evidence="1 2" key="1">
    <citation type="submission" date="2018-08" db="EMBL/GenBank/DDBJ databases">
        <title>A genome reference for cultivated species of the human gut microbiota.</title>
        <authorList>
            <person name="Zou Y."/>
            <person name="Xue W."/>
            <person name="Luo G."/>
        </authorList>
    </citation>
    <scope>NUCLEOTIDE SEQUENCE [LARGE SCALE GENOMIC DNA]</scope>
    <source>
        <strain evidence="1 2">AM34-17</strain>
    </source>
</reference>
<dbReference type="EMBL" id="QSII01000024">
    <property type="protein sequence ID" value="RHC81522.1"/>
    <property type="molecule type" value="Genomic_DNA"/>
</dbReference>
<gene>
    <name evidence="1" type="ORF">DW828_15765</name>
</gene>
<evidence type="ECO:0000313" key="2">
    <source>
        <dbReference type="Proteomes" id="UP000286260"/>
    </source>
</evidence>
<protein>
    <submittedName>
        <fullName evidence="1">Uncharacterized protein</fullName>
    </submittedName>
</protein>
<dbReference type="AlphaFoldDB" id="A0A3R6HSW1"/>
<sequence length="211" mass="25483">MKELIEVYKEVLNKIKVSDIKLVGVPTNIDIVYYTLNDFVKHRENPKKKVGTVNELLIAGNLYKKGYNTVVPNDNNKDYDILIDKDRKHNIIECKLDNEVHRYDNFFFEYWNYTYNRPTGINNSNLDTLYTHTYYNNKERKYYFLAGKRKLFIEAIQMILIKEPKYIRQYEHTYYTYKGIIGDAAYIVKKDTFLKYFKGYNLPLKPLYRWK</sequence>
<comment type="caution">
    <text evidence="1">The sequence shown here is derived from an EMBL/GenBank/DDBJ whole genome shotgun (WGS) entry which is preliminary data.</text>
</comment>
<name>A0A3R6HSW1_9BACT</name>
<dbReference type="InterPro" id="IPR011856">
    <property type="entry name" value="tRNA_endonuc-like_dom_sf"/>
</dbReference>
<dbReference type="Gene3D" id="3.40.1350.10">
    <property type="match status" value="1"/>
</dbReference>
<accession>A0A3R6HSW1</accession>
<dbReference type="GO" id="GO:0003676">
    <property type="term" value="F:nucleic acid binding"/>
    <property type="evidence" value="ECO:0007669"/>
    <property type="project" value="InterPro"/>
</dbReference>
<evidence type="ECO:0000313" key="1">
    <source>
        <dbReference type="EMBL" id="RHC81522.1"/>
    </source>
</evidence>
<proteinExistence type="predicted"/>